<reference evidence="1 2" key="1">
    <citation type="submission" date="2020-03" db="EMBL/GenBank/DDBJ databases">
        <title>Bacterial isolates of synthetic phycosphere.</title>
        <authorList>
            <person name="Fu H."/>
            <person name="Moran M.A."/>
        </authorList>
    </citation>
    <scope>NUCLEOTIDE SEQUENCE [LARGE SCALE GENOMIC DNA]</scope>
    <source>
        <strain evidence="1 2">HF1</strain>
    </source>
</reference>
<organism evidence="1 2">
    <name type="scientific">Marivivens donghaensis</name>
    <dbReference type="NCBI Taxonomy" id="1699413"/>
    <lineage>
        <taxon>Bacteria</taxon>
        <taxon>Pseudomonadati</taxon>
        <taxon>Pseudomonadota</taxon>
        <taxon>Alphaproteobacteria</taxon>
        <taxon>Rhodobacterales</taxon>
        <taxon>Paracoccaceae</taxon>
        <taxon>Marivivens group</taxon>
        <taxon>Marivivens</taxon>
    </lineage>
</organism>
<protein>
    <submittedName>
        <fullName evidence="1">Uncharacterized protein</fullName>
    </submittedName>
</protein>
<proteinExistence type="predicted"/>
<name>A0ABX0VXK5_9RHOB</name>
<gene>
    <name evidence="1" type="ORF">HCZ30_10360</name>
</gene>
<dbReference type="EMBL" id="JAATOP010000006">
    <property type="protein sequence ID" value="NIY72832.1"/>
    <property type="molecule type" value="Genomic_DNA"/>
</dbReference>
<sequence length="74" mass="8194">MSLTNELAEKLALDTINAADAMEDPNLVQDVSNVLGASSQTTQEAFMTAVRVINSERRARRYLEQRIAKARGDQ</sequence>
<accession>A0ABX0VXK5</accession>
<dbReference type="Proteomes" id="UP000709466">
    <property type="component" value="Unassembled WGS sequence"/>
</dbReference>
<evidence type="ECO:0000313" key="1">
    <source>
        <dbReference type="EMBL" id="NIY72832.1"/>
    </source>
</evidence>
<comment type="caution">
    <text evidence="1">The sequence shown here is derived from an EMBL/GenBank/DDBJ whole genome shotgun (WGS) entry which is preliminary data.</text>
</comment>
<keyword evidence="2" id="KW-1185">Reference proteome</keyword>
<dbReference type="RefSeq" id="WP_167638218.1">
    <property type="nucleotide sequence ID" value="NZ_JAATOP010000006.1"/>
</dbReference>
<evidence type="ECO:0000313" key="2">
    <source>
        <dbReference type="Proteomes" id="UP000709466"/>
    </source>
</evidence>